<accession>A0A1G2CHQ2</accession>
<dbReference type="GO" id="GO:0006355">
    <property type="term" value="P:regulation of DNA-templated transcription"/>
    <property type="evidence" value="ECO:0007669"/>
    <property type="project" value="InterPro"/>
</dbReference>
<dbReference type="PROSITE" id="PS00622">
    <property type="entry name" value="HTH_LUXR_1"/>
    <property type="match status" value="1"/>
</dbReference>
<dbReference type="GO" id="GO:0043565">
    <property type="term" value="F:sequence-specific DNA binding"/>
    <property type="evidence" value="ECO:0007669"/>
    <property type="project" value="InterPro"/>
</dbReference>
<evidence type="ECO:0000313" key="2">
    <source>
        <dbReference type="EMBL" id="OGZ00250.1"/>
    </source>
</evidence>
<dbReference type="Proteomes" id="UP000178880">
    <property type="component" value="Unassembled WGS sequence"/>
</dbReference>
<organism evidence="2 3">
    <name type="scientific">Candidatus Liptonbacteria bacterium RIFCSPLOWO2_01_FULL_52_25</name>
    <dbReference type="NCBI Taxonomy" id="1798650"/>
    <lineage>
        <taxon>Bacteria</taxon>
        <taxon>Candidatus Liptoniibacteriota</taxon>
    </lineage>
</organism>
<proteinExistence type="predicted"/>
<dbReference type="InterPro" id="IPR010921">
    <property type="entry name" value="Trp_repressor/repl_initiator"/>
</dbReference>
<dbReference type="Gene3D" id="1.10.1270.10">
    <property type="entry name" value="TrpR-like"/>
    <property type="match status" value="1"/>
</dbReference>
<protein>
    <recommendedName>
        <fullName evidence="1">HTH luxR-type domain-containing protein</fullName>
    </recommendedName>
</protein>
<name>A0A1G2CHQ2_9BACT</name>
<feature type="domain" description="HTH luxR-type" evidence="1">
    <location>
        <begin position="53"/>
        <end position="80"/>
    </location>
</feature>
<dbReference type="EMBL" id="MHLA01000005">
    <property type="protein sequence ID" value="OGZ00250.1"/>
    <property type="molecule type" value="Genomic_DNA"/>
</dbReference>
<gene>
    <name evidence="2" type="ORF">A2945_04450</name>
</gene>
<reference evidence="2 3" key="1">
    <citation type="journal article" date="2016" name="Nat. Commun.">
        <title>Thousands of microbial genomes shed light on interconnected biogeochemical processes in an aquifer system.</title>
        <authorList>
            <person name="Anantharaman K."/>
            <person name="Brown C.T."/>
            <person name="Hug L.A."/>
            <person name="Sharon I."/>
            <person name="Castelle C.J."/>
            <person name="Probst A.J."/>
            <person name="Thomas B.C."/>
            <person name="Singh A."/>
            <person name="Wilkins M.J."/>
            <person name="Karaoz U."/>
            <person name="Brodie E.L."/>
            <person name="Williams K.H."/>
            <person name="Hubbard S.S."/>
            <person name="Banfield J.F."/>
        </authorList>
    </citation>
    <scope>NUCLEOTIDE SEQUENCE [LARGE SCALE GENOMIC DNA]</scope>
</reference>
<dbReference type="InterPro" id="IPR038116">
    <property type="entry name" value="TrpR-like_sf"/>
</dbReference>
<dbReference type="InterPro" id="IPR000792">
    <property type="entry name" value="Tscrpt_reg_LuxR_C"/>
</dbReference>
<evidence type="ECO:0000313" key="3">
    <source>
        <dbReference type="Proteomes" id="UP000178880"/>
    </source>
</evidence>
<dbReference type="SUPFAM" id="SSF48295">
    <property type="entry name" value="TrpR-like"/>
    <property type="match status" value="1"/>
</dbReference>
<comment type="caution">
    <text evidence="2">The sequence shown here is derived from an EMBL/GenBank/DDBJ whole genome shotgun (WGS) entry which is preliminary data.</text>
</comment>
<dbReference type="AlphaFoldDB" id="A0A1G2CHQ2"/>
<sequence length="123" mass="14480">MPATNDYSSRKEWEVACWRNIVESGEILQLFITPYERHNIVMRVATLEGLASGKSYKKIGEELWLSPQTISSIKKAVSEKLYRSYRDRGKSERKKKTYSTIKTPRNKPKRVFRRTKYGVLYMP</sequence>
<evidence type="ECO:0000259" key="1">
    <source>
        <dbReference type="PROSITE" id="PS00622"/>
    </source>
</evidence>